<accession>A0A1F5T7Z6</accession>
<reference evidence="1 2" key="1">
    <citation type="journal article" date="2016" name="Nat. Commun.">
        <title>Thousands of microbial genomes shed light on interconnected biogeochemical processes in an aquifer system.</title>
        <authorList>
            <person name="Anantharaman K."/>
            <person name="Brown C.T."/>
            <person name="Hug L.A."/>
            <person name="Sharon I."/>
            <person name="Castelle C.J."/>
            <person name="Probst A.J."/>
            <person name="Thomas B.C."/>
            <person name="Singh A."/>
            <person name="Wilkins M.J."/>
            <person name="Karaoz U."/>
            <person name="Brodie E.L."/>
            <person name="Williams K.H."/>
            <person name="Hubbard S.S."/>
            <person name="Banfield J.F."/>
        </authorList>
    </citation>
    <scope>NUCLEOTIDE SEQUENCE [LARGE SCALE GENOMIC DNA]</scope>
</reference>
<name>A0A1F5T7Z6_9BACT</name>
<evidence type="ECO:0000313" key="1">
    <source>
        <dbReference type="EMBL" id="OGF35065.1"/>
    </source>
</evidence>
<dbReference type="EMBL" id="MFGM01000059">
    <property type="protein sequence ID" value="OGF35065.1"/>
    <property type="molecule type" value="Genomic_DNA"/>
</dbReference>
<comment type="caution">
    <text evidence="1">The sequence shown here is derived from an EMBL/GenBank/DDBJ whole genome shotgun (WGS) entry which is preliminary data.</text>
</comment>
<sequence length="196" mass="22380">MAAMIEKKIIHEAIKEAQFAESVELIDVPTRGDGVVLLRSRSMPACAFVMWAQRNTSTLSQMAFVSNVDQGDLDSRMERCYSVTCACCSSETYGIGEISGLSEQEQKEWLQKVKLEFRDQLIRICQDNGVKIIFMRMASAWKSHYGSTGGLIVFEAIEHLPLLLAMYPRDLVKKELRFIDYRRSGGMEDYVNYREL</sequence>
<dbReference type="Proteomes" id="UP000178656">
    <property type="component" value="Unassembled WGS sequence"/>
</dbReference>
<dbReference type="AlphaFoldDB" id="A0A1F5T7Z6"/>
<protein>
    <submittedName>
        <fullName evidence="1">Uncharacterized protein</fullName>
    </submittedName>
</protein>
<gene>
    <name evidence="1" type="ORF">A2482_03050</name>
</gene>
<proteinExistence type="predicted"/>
<organism evidence="1 2">
    <name type="scientific">Candidatus Falkowbacteria bacterium RIFOXYC2_FULL_48_21</name>
    <dbReference type="NCBI Taxonomy" id="1798005"/>
    <lineage>
        <taxon>Bacteria</taxon>
        <taxon>Candidatus Falkowiibacteriota</taxon>
    </lineage>
</organism>
<evidence type="ECO:0000313" key="2">
    <source>
        <dbReference type="Proteomes" id="UP000178656"/>
    </source>
</evidence>